<proteinExistence type="predicted"/>
<dbReference type="Gene3D" id="3.60.10.10">
    <property type="entry name" value="Endonuclease/exonuclease/phosphatase"/>
    <property type="match status" value="1"/>
</dbReference>
<feature type="compositionally biased region" description="Polar residues" evidence="2">
    <location>
        <begin position="68"/>
        <end position="78"/>
    </location>
</feature>
<evidence type="ECO:0000313" key="4">
    <source>
        <dbReference type="Proteomes" id="UP000308197"/>
    </source>
</evidence>
<keyword evidence="1" id="KW-0175">Coiled coil</keyword>
<feature type="coiled-coil region" evidence="1">
    <location>
        <begin position="1015"/>
        <end position="1060"/>
    </location>
</feature>
<evidence type="ECO:0000313" key="3">
    <source>
        <dbReference type="EMBL" id="TFK88717.1"/>
    </source>
</evidence>
<evidence type="ECO:0000256" key="2">
    <source>
        <dbReference type="SAM" id="MobiDB-lite"/>
    </source>
</evidence>
<feature type="region of interest" description="Disordered" evidence="2">
    <location>
        <begin position="103"/>
        <end position="218"/>
    </location>
</feature>
<feature type="region of interest" description="Disordered" evidence="2">
    <location>
        <begin position="1"/>
        <end position="84"/>
    </location>
</feature>
<reference evidence="3 4" key="1">
    <citation type="journal article" date="2019" name="Nat. Ecol. Evol.">
        <title>Megaphylogeny resolves global patterns of mushroom evolution.</title>
        <authorList>
            <person name="Varga T."/>
            <person name="Krizsan K."/>
            <person name="Foldi C."/>
            <person name="Dima B."/>
            <person name="Sanchez-Garcia M."/>
            <person name="Sanchez-Ramirez S."/>
            <person name="Szollosi G.J."/>
            <person name="Szarkandi J.G."/>
            <person name="Papp V."/>
            <person name="Albert L."/>
            <person name="Andreopoulos W."/>
            <person name="Angelini C."/>
            <person name="Antonin V."/>
            <person name="Barry K.W."/>
            <person name="Bougher N.L."/>
            <person name="Buchanan P."/>
            <person name="Buyck B."/>
            <person name="Bense V."/>
            <person name="Catcheside P."/>
            <person name="Chovatia M."/>
            <person name="Cooper J."/>
            <person name="Damon W."/>
            <person name="Desjardin D."/>
            <person name="Finy P."/>
            <person name="Geml J."/>
            <person name="Haridas S."/>
            <person name="Hughes K."/>
            <person name="Justo A."/>
            <person name="Karasinski D."/>
            <person name="Kautmanova I."/>
            <person name="Kiss B."/>
            <person name="Kocsube S."/>
            <person name="Kotiranta H."/>
            <person name="LaButti K.M."/>
            <person name="Lechner B.E."/>
            <person name="Liimatainen K."/>
            <person name="Lipzen A."/>
            <person name="Lukacs Z."/>
            <person name="Mihaltcheva S."/>
            <person name="Morgado L.N."/>
            <person name="Niskanen T."/>
            <person name="Noordeloos M.E."/>
            <person name="Ohm R.A."/>
            <person name="Ortiz-Santana B."/>
            <person name="Ovrebo C."/>
            <person name="Racz N."/>
            <person name="Riley R."/>
            <person name="Savchenko A."/>
            <person name="Shiryaev A."/>
            <person name="Soop K."/>
            <person name="Spirin V."/>
            <person name="Szebenyi C."/>
            <person name="Tomsovsky M."/>
            <person name="Tulloss R.E."/>
            <person name="Uehling J."/>
            <person name="Grigoriev I.V."/>
            <person name="Vagvolgyi C."/>
            <person name="Papp T."/>
            <person name="Martin F.M."/>
            <person name="Miettinen O."/>
            <person name="Hibbett D.S."/>
            <person name="Nagy L.G."/>
        </authorList>
    </citation>
    <scope>NUCLEOTIDE SEQUENCE [LARGE SCALE GENOMIC DNA]</scope>
    <source>
        <strain evidence="3 4">HHB13444</strain>
    </source>
</reference>
<gene>
    <name evidence="3" type="ORF">K466DRAFT_598410</name>
</gene>
<accession>A0A5C3PI06</accession>
<feature type="compositionally biased region" description="Basic and acidic residues" evidence="2">
    <location>
        <begin position="515"/>
        <end position="524"/>
    </location>
</feature>
<feature type="region of interest" description="Disordered" evidence="2">
    <location>
        <begin position="261"/>
        <end position="341"/>
    </location>
</feature>
<feature type="compositionally biased region" description="Basic and acidic residues" evidence="2">
    <location>
        <begin position="30"/>
        <end position="58"/>
    </location>
</feature>
<name>A0A5C3PI06_9APHY</name>
<protein>
    <recommendedName>
        <fullName evidence="5">Endonuclease/exonuclease/phosphatase domain-containing protein</fullName>
    </recommendedName>
</protein>
<feature type="compositionally biased region" description="Acidic residues" evidence="2">
    <location>
        <begin position="122"/>
        <end position="132"/>
    </location>
</feature>
<sequence>MSNARLFGRLQTPPPSAATEDVEEGPAATGEKDVSTAKTLKDGEREAEAEGTQDKEETSIPPGLQSPFELQTRSTRTGDNVGMRSVVPRAASYDSEALWASLESPAGRPSALAQFDEHESAPCEDGELDEAEDHGPPPNQEASRRWNEGEAHDLGKFAGEPRHPFLRRNDEPTARKRSWTGSTQSEEERRSARRPRMASQDGSLTLTLPPTRELIGNPWRETGSAQCLSYEVPSPVAISTPRQSRTAQNTLPFYQNELANVSGHPPTIRGSSIDTQSDPGSGYEGPNRKVDSRAGSGTGEATMQVDGEEEFEESSLLRHPRDDHRCTDRERDVDRRETGPWNLRNALTEDEEQQASFRGAERSQEDFWRGGYRPRNWGDEDERRRARLARRGMIQGDCERPTGGADRRSPFSALPNTKAYEFRHGELGHRGRTDIVWERVPMDDSEERHDTRHEGRATISRTDYSLAGDRWNRMAPSGAFGEDEGMRQEEEEERDTSRATHAGRGGADDQEEDEDRRGAIEREDRAGWWRPAGLSRLPTALRGADDADDLPVVAKNPHSEKWTIHQNDPEQWLTGLSKEWMAKVWLDEKPVVLFSVFNYKFTWNQDVNRHIETGVTALTTHLTGEADFHVVPPDPEWRAQLAVRDLPFLWAIRGLSEPAAWEMIRSRVISTDSVSIITHQRTIVNPRLLCGLAGFLRPNVEATKAAVREVLESAYMRTRLRGLVESSEQLAHLPVERRVERVIASLDVRFMATKEDGDVANIFIVPPTDDMDEWRVWADEMREYRYNYFVNGTGIARKPFCGAAERKRFFGQLKEYYESNPTCPKPHLMAGDFNNIEDTLDRLPTSRGNDQSVIALDELKISLGMMMADGWRLTNPNAREYTFHRGEGEEASFSRLDRMYVTPDTFKRAREWRICEAGVKTDHSLILVQLTPENATTVGEGRPIFPIRLMKDKKLTKGIKERGAEAIRELDALEVANERTEKLNPQKILYRFKKEAMKLARMREREIVPRLLAEIRDLERALRRIQGGMQTSEREKAKDAEALTKQIRQLKQRRYKQQQENSRAAYRIHGDRPTKYWSKLHKECVPRDIISAFEKEGQLGPAGEKTYESVSERMAEMARTHHMNVQRDDETVKPADERDRDIETALESLDARTTGAQTEGLRKEITYEECLLSLRFAKNGSSPGLDGIPFEFWKTLHARYVEDARFAIDMALTWSAC</sequence>
<feature type="region of interest" description="Disordered" evidence="2">
    <location>
        <begin position="470"/>
        <end position="524"/>
    </location>
</feature>
<organism evidence="3 4">
    <name type="scientific">Polyporus arcularius HHB13444</name>
    <dbReference type="NCBI Taxonomy" id="1314778"/>
    <lineage>
        <taxon>Eukaryota</taxon>
        <taxon>Fungi</taxon>
        <taxon>Dikarya</taxon>
        <taxon>Basidiomycota</taxon>
        <taxon>Agaricomycotina</taxon>
        <taxon>Agaricomycetes</taxon>
        <taxon>Polyporales</taxon>
        <taxon>Polyporaceae</taxon>
        <taxon>Polyporus</taxon>
    </lineage>
</organism>
<evidence type="ECO:0008006" key="5">
    <source>
        <dbReference type="Google" id="ProtNLM"/>
    </source>
</evidence>
<dbReference type="InterPro" id="IPR036691">
    <property type="entry name" value="Endo/exonu/phosph_ase_sf"/>
</dbReference>
<dbReference type="AlphaFoldDB" id="A0A5C3PI06"/>
<feature type="compositionally biased region" description="Polar residues" evidence="2">
    <location>
        <begin position="269"/>
        <end position="279"/>
    </location>
</feature>
<dbReference type="InParanoid" id="A0A5C3PI06"/>
<keyword evidence="4" id="KW-1185">Reference proteome</keyword>
<feature type="compositionally biased region" description="Basic and acidic residues" evidence="2">
    <location>
        <begin position="142"/>
        <end position="174"/>
    </location>
</feature>
<dbReference type="SUPFAM" id="SSF56219">
    <property type="entry name" value="DNase I-like"/>
    <property type="match status" value="1"/>
</dbReference>
<dbReference type="EMBL" id="ML211102">
    <property type="protein sequence ID" value="TFK88717.1"/>
    <property type="molecule type" value="Genomic_DNA"/>
</dbReference>
<dbReference type="Proteomes" id="UP000308197">
    <property type="component" value="Unassembled WGS sequence"/>
</dbReference>
<feature type="compositionally biased region" description="Basic and acidic residues" evidence="2">
    <location>
        <begin position="315"/>
        <end position="338"/>
    </location>
</feature>
<evidence type="ECO:0000256" key="1">
    <source>
        <dbReference type="SAM" id="Coils"/>
    </source>
</evidence>